<dbReference type="Pfam" id="PF00668">
    <property type="entry name" value="Condensation"/>
    <property type="match status" value="1"/>
</dbReference>
<feature type="non-terminal residue" evidence="3">
    <location>
        <position position="550"/>
    </location>
</feature>
<evidence type="ECO:0000313" key="4">
    <source>
        <dbReference type="Proteomes" id="UP000320431"/>
    </source>
</evidence>
<evidence type="ECO:0000259" key="1">
    <source>
        <dbReference type="Pfam" id="PF00668"/>
    </source>
</evidence>
<dbReference type="GO" id="GO:0003824">
    <property type="term" value="F:catalytic activity"/>
    <property type="evidence" value="ECO:0007669"/>
    <property type="project" value="InterPro"/>
</dbReference>
<sequence length="550" mass="60259">MHTGNVVSRSIEISNLVREAAEQGVFLSAEGGELRFKLAVEEFPPALRSRIVERKPELIAFLLGMQTPESQFKLRRADGADEVVVGSPGQHRLWLLDKLGAGASYNMPAVLQVRGELDPIAAERALRSILERHEPLRTSFAEGEDGPVLRLQDGIGSLFRRIDMSGDGEDALSAAIKAEGLRAFDLERGPLLRAVHLVTGPGHGVLLLTLHHIAADGWSLKLLAEEFAGFYRAERDGRPHGLAEPQLRYSDYAASVRDWLATSSAETQRAYWRKRLAGLASTARVPTDRQVGDGRLGHAERVGFTVPAAVARELREIARINRCSVFMVLHAIATVLVSRYANSDDVAVATTVANRRHKSVEGLIGFFVNTLVLRTRPRHDLVFGDYLREVRDVHLDAQANQDLPFDQVMALMGPDRRSATAPFQLMFSYESDAPAARVDLGDATLFHVQEAPGEAKFELLLVARDSEDSIRIDLDYATSCFDARTAASLVGGLQRLVVAVAGDPQERLHRFSVLSTEEHDGLLALAGGDLPFDAEATLHGRFARQAALTP</sequence>
<dbReference type="EMBL" id="VICD02000122">
    <property type="protein sequence ID" value="KAB8191698.1"/>
    <property type="molecule type" value="Genomic_DNA"/>
</dbReference>
<reference evidence="3 4" key="1">
    <citation type="submission" date="2019-10" db="EMBL/GenBank/DDBJ databases">
        <title>Lysobacter alkalisoli sp. nov., isolated from saline-alkaline soil.</title>
        <authorList>
            <person name="Sun J.-Q."/>
        </authorList>
    </citation>
    <scope>NUCLEOTIDE SEQUENCE [LARGE SCALE GENOMIC DNA]</scope>
    <source>
        <strain evidence="3 4">KCTC 42381</strain>
    </source>
</reference>
<dbReference type="CDD" id="cd19531">
    <property type="entry name" value="LCL_NRPS-like"/>
    <property type="match status" value="1"/>
</dbReference>
<dbReference type="InterPro" id="IPR023213">
    <property type="entry name" value="CAT-like_dom_sf"/>
</dbReference>
<dbReference type="AlphaFoldDB" id="A0A508B381"/>
<dbReference type="InterPro" id="IPR041464">
    <property type="entry name" value="TubC_N"/>
</dbReference>
<feature type="domain" description="TubC N-terminal docking" evidence="2">
    <location>
        <begin position="13"/>
        <end position="62"/>
    </location>
</feature>
<dbReference type="Gene3D" id="3.30.559.10">
    <property type="entry name" value="Chloramphenicol acetyltransferase-like domain"/>
    <property type="match status" value="1"/>
</dbReference>
<dbReference type="PANTHER" id="PTHR45398:SF1">
    <property type="entry name" value="ENZYME, PUTATIVE (JCVI)-RELATED"/>
    <property type="match status" value="1"/>
</dbReference>
<organism evidence="3 4">
    <name type="scientific">Marilutibacter maris</name>
    <dbReference type="NCBI Taxonomy" id="1605891"/>
    <lineage>
        <taxon>Bacteria</taxon>
        <taxon>Pseudomonadati</taxon>
        <taxon>Pseudomonadota</taxon>
        <taxon>Gammaproteobacteria</taxon>
        <taxon>Lysobacterales</taxon>
        <taxon>Lysobacteraceae</taxon>
        <taxon>Marilutibacter</taxon>
    </lineage>
</organism>
<dbReference type="PANTHER" id="PTHR45398">
    <property type="match status" value="1"/>
</dbReference>
<accession>A0A508B381</accession>
<dbReference type="Gene3D" id="1.10.10.1830">
    <property type="entry name" value="Non-ribosomal peptide synthase, adenylation domain"/>
    <property type="match status" value="1"/>
</dbReference>
<proteinExistence type="predicted"/>
<dbReference type="InterPro" id="IPR044894">
    <property type="entry name" value="TubC_N_sf"/>
</dbReference>
<evidence type="ECO:0008006" key="5">
    <source>
        <dbReference type="Google" id="ProtNLM"/>
    </source>
</evidence>
<dbReference type="Pfam" id="PF18563">
    <property type="entry name" value="TubC_N"/>
    <property type="match status" value="1"/>
</dbReference>
<dbReference type="Proteomes" id="UP000320431">
    <property type="component" value="Unassembled WGS sequence"/>
</dbReference>
<evidence type="ECO:0000313" key="3">
    <source>
        <dbReference type="EMBL" id="KAB8191698.1"/>
    </source>
</evidence>
<protein>
    <recommendedName>
        <fullName evidence="5">Non-ribosomal peptide synthetase</fullName>
    </recommendedName>
</protein>
<dbReference type="SUPFAM" id="SSF52777">
    <property type="entry name" value="CoA-dependent acyltransferases"/>
    <property type="match status" value="2"/>
</dbReference>
<dbReference type="Gene3D" id="3.30.559.30">
    <property type="entry name" value="Nonribosomal peptide synthetase, condensation domain"/>
    <property type="match status" value="1"/>
</dbReference>
<name>A0A508B381_9GAMM</name>
<evidence type="ECO:0000259" key="2">
    <source>
        <dbReference type="Pfam" id="PF18563"/>
    </source>
</evidence>
<dbReference type="InterPro" id="IPR001242">
    <property type="entry name" value="Condensation_dom"/>
</dbReference>
<gene>
    <name evidence="3" type="ORF">FKV24_007845</name>
</gene>
<comment type="caution">
    <text evidence="3">The sequence shown here is derived from an EMBL/GenBank/DDBJ whole genome shotgun (WGS) entry which is preliminary data.</text>
</comment>
<feature type="domain" description="Condensation" evidence="1">
    <location>
        <begin position="86"/>
        <end position="522"/>
    </location>
</feature>